<accession>A0A6I9LEX3</accession>
<reference evidence="5" key="3">
    <citation type="submission" date="2025-09" db="UniProtKB">
        <authorList>
            <consortium name="Ensembl"/>
        </authorList>
    </citation>
    <scope>IDENTIFICATION</scope>
</reference>
<dbReference type="OrthoDB" id="1867783at2759"/>
<dbReference type="GO" id="GO:0000981">
    <property type="term" value="F:DNA-binding transcription factor activity, RNA polymerase II-specific"/>
    <property type="evidence" value="ECO:0007669"/>
    <property type="project" value="TreeGrafter"/>
</dbReference>
<feature type="DNA-binding region" description="Homeobox" evidence="2">
    <location>
        <begin position="95"/>
        <end position="154"/>
    </location>
</feature>
<evidence type="ECO:0000256" key="2">
    <source>
        <dbReference type="PROSITE-ProRule" id="PRU00108"/>
    </source>
</evidence>
<dbReference type="Ensembl" id="ENSPEMT00000018063.2">
    <property type="protein sequence ID" value="ENSPEMP00000013814.2"/>
    <property type="gene ID" value="ENSPEMG00000013786.2"/>
</dbReference>
<dbReference type="FunFam" id="1.10.10.60:FF:000580">
    <property type="entry name" value="Reproductive homeobox on X chromosome 11"/>
    <property type="match status" value="1"/>
</dbReference>
<keyword evidence="6" id="KW-1185">Reference proteome</keyword>
<proteinExistence type="predicted"/>
<dbReference type="PANTHER" id="PTHR24329:SF92">
    <property type="entry name" value="REPRODUCTIVE HOMEOBOX 11"/>
    <property type="match status" value="1"/>
</dbReference>
<keyword evidence="2 3" id="KW-0539">Nucleus</keyword>
<dbReference type="GeneID" id="102906724"/>
<dbReference type="Proteomes" id="UP000694547">
    <property type="component" value="Chromosome X"/>
</dbReference>
<dbReference type="InterPro" id="IPR001356">
    <property type="entry name" value="HD"/>
</dbReference>
<organism evidence="5 6">
    <name type="scientific">Peromyscus maniculatus bairdii</name>
    <name type="common">Prairie deer mouse</name>
    <dbReference type="NCBI Taxonomy" id="230844"/>
    <lineage>
        <taxon>Eukaryota</taxon>
        <taxon>Metazoa</taxon>
        <taxon>Chordata</taxon>
        <taxon>Craniata</taxon>
        <taxon>Vertebrata</taxon>
        <taxon>Euteleostomi</taxon>
        <taxon>Mammalia</taxon>
        <taxon>Eutheria</taxon>
        <taxon>Euarchontoglires</taxon>
        <taxon>Glires</taxon>
        <taxon>Rodentia</taxon>
        <taxon>Myomorpha</taxon>
        <taxon>Muroidea</taxon>
        <taxon>Cricetidae</taxon>
        <taxon>Neotominae</taxon>
        <taxon>Peromyscus</taxon>
    </lineage>
</organism>
<dbReference type="PANTHER" id="PTHR24329">
    <property type="entry name" value="HOMEOBOX PROTEIN ARISTALESS"/>
    <property type="match status" value="1"/>
</dbReference>
<evidence type="ECO:0000256" key="3">
    <source>
        <dbReference type="RuleBase" id="RU000682"/>
    </source>
</evidence>
<dbReference type="GO" id="GO:0005634">
    <property type="term" value="C:nucleus"/>
    <property type="evidence" value="ECO:0007669"/>
    <property type="project" value="UniProtKB-SubCell"/>
</dbReference>
<feature type="domain" description="Homeobox" evidence="4">
    <location>
        <begin position="93"/>
        <end position="153"/>
    </location>
</feature>
<evidence type="ECO:0000313" key="5">
    <source>
        <dbReference type="Ensembl" id="ENSPEMP00000013814.2"/>
    </source>
</evidence>
<dbReference type="GO" id="GO:0000977">
    <property type="term" value="F:RNA polymerase II transcription regulatory region sequence-specific DNA binding"/>
    <property type="evidence" value="ECO:0007669"/>
    <property type="project" value="TreeGrafter"/>
</dbReference>
<reference evidence="5" key="2">
    <citation type="submission" date="2025-08" db="UniProtKB">
        <authorList>
            <consortium name="Ensembl"/>
        </authorList>
    </citation>
    <scope>IDENTIFICATION</scope>
</reference>
<evidence type="ECO:0000256" key="1">
    <source>
        <dbReference type="ARBA" id="ARBA00004123"/>
    </source>
</evidence>
<sequence length="213" mass="25071">MARKYFFFDYDYYGVSFYEEEVTTESEKRVICAANSGSFDNRVIGTLNKPYFEGHQSSVDNHRYQGYDMNDNQDTEQKELEVARTVVGEQPSFRVRERPYRFTPGQLWELRAVFEETHYPDALRRKELADLMNVDEQKVKDWFNNKRAKLRKNQRTMTNTRPPPTKEDLAMKTLVESKNIIILQEQVGDGLIWSHQDSDIHAGLNIPIFPPLH</sequence>
<name>A0A6I9LEX3_PERMB</name>
<evidence type="ECO:0000259" key="4">
    <source>
        <dbReference type="PROSITE" id="PS50071"/>
    </source>
</evidence>
<keyword evidence="2 3" id="KW-0238">DNA-binding</keyword>
<gene>
    <name evidence="5" type="primary">LOC102906724</name>
</gene>
<reference evidence="5 6" key="1">
    <citation type="submission" date="2018-10" db="EMBL/GenBank/DDBJ databases">
        <title>Improved assembly of the deer mouse Peromyscus maniculatus genome.</title>
        <authorList>
            <person name="Lassance J.-M."/>
            <person name="Hoekstra H.E."/>
        </authorList>
    </citation>
    <scope>NUCLEOTIDE SEQUENCE [LARGE SCALE GENOMIC DNA]</scope>
</reference>
<comment type="subcellular location">
    <subcellularLocation>
        <location evidence="1 2 3">Nucleus</location>
    </subcellularLocation>
</comment>
<protein>
    <submittedName>
        <fullName evidence="5">Rhox homeobox family member 1-like</fullName>
    </submittedName>
</protein>
<dbReference type="CDD" id="cd00086">
    <property type="entry name" value="homeodomain"/>
    <property type="match status" value="1"/>
</dbReference>
<dbReference type="Gene3D" id="1.10.10.60">
    <property type="entry name" value="Homeodomain-like"/>
    <property type="match status" value="1"/>
</dbReference>
<dbReference type="RefSeq" id="XP_006981643.1">
    <property type="nucleotide sequence ID" value="XM_006981581.3"/>
</dbReference>
<dbReference type="PROSITE" id="PS50071">
    <property type="entry name" value="HOMEOBOX_2"/>
    <property type="match status" value="1"/>
</dbReference>
<dbReference type="InterPro" id="IPR050649">
    <property type="entry name" value="Paired_Homeobox_TFs"/>
</dbReference>
<evidence type="ECO:0000313" key="6">
    <source>
        <dbReference type="Proteomes" id="UP000694547"/>
    </source>
</evidence>
<dbReference type="InterPro" id="IPR009057">
    <property type="entry name" value="Homeodomain-like_sf"/>
</dbReference>
<keyword evidence="2 3" id="KW-0371">Homeobox</keyword>
<dbReference type="SMART" id="SM00389">
    <property type="entry name" value="HOX"/>
    <property type="match status" value="1"/>
</dbReference>
<dbReference type="SUPFAM" id="SSF46689">
    <property type="entry name" value="Homeodomain-like"/>
    <property type="match status" value="1"/>
</dbReference>
<dbReference type="Pfam" id="PF00046">
    <property type="entry name" value="Homeodomain"/>
    <property type="match status" value="1"/>
</dbReference>
<dbReference type="GeneTree" id="ENSGT00940000154287"/>
<dbReference type="AlphaFoldDB" id="A0A6I9LEX3"/>